<comment type="caution">
    <text evidence="7">The sequence shown here is derived from an EMBL/GenBank/DDBJ whole genome shotgun (WGS) entry which is preliminary data.</text>
</comment>
<dbReference type="InterPro" id="IPR036522">
    <property type="entry name" value="MoaC_sf"/>
</dbReference>
<organism evidence="7 8">
    <name type="scientific">Cymbomonas tetramitiformis</name>
    <dbReference type="NCBI Taxonomy" id="36881"/>
    <lineage>
        <taxon>Eukaryota</taxon>
        <taxon>Viridiplantae</taxon>
        <taxon>Chlorophyta</taxon>
        <taxon>Pyramimonadophyceae</taxon>
        <taxon>Pyramimonadales</taxon>
        <taxon>Pyramimonadaceae</taxon>
        <taxon>Cymbomonas</taxon>
    </lineage>
</organism>
<comment type="pathway">
    <text evidence="2">Cofactor biosynthesis; molybdopterin biosynthesis.</text>
</comment>
<dbReference type="CDD" id="cd01420">
    <property type="entry name" value="MoaC_PE"/>
    <property type="match status" value="1"/>
</dbReference>
<dbReference type="HAMAP" id="MF_01224_B">
    <property type="entry name" value="MoaC_B"/>
    <property type="match status" value="1"/>
</dbReference>
<evidence type="ECO:0000313" key="7">
    <source>
        <dbReference type="EMBL" id="KAK3251138.1"/>
    </source>
</evidence>
<protein>
    <recommendedName>
        <fullName evidence="3">cyclic pyranopterin monophosphate synthase</fullName>
        <ecNumber evidence="3">4.6.1.17</ecNumber>
    </recommendedName>
</protein>
<evidence type="ECO:0000259" key="6">
    <source>
        <dbReference type="Pfam" id="PF01967"/>
    </source>
</evidence>
<dbReference type="InterPro" id="IPR047594">
    <property type="entry name" value="MoaC_bact/euk"/>
</dbReference>
<dbReference type="EC" id="4.6.1.17" evidence="3"/>
<dbReference type="NCBIfam" id="TIGR00581">
    <property type="entry name" value="moaC"/>
    <property type="match status" value="1"/>
</dbReference>
<dbReference type="EMBL" id="LGRX02026244">
    <property type="protein sequence ID" value="KAK3251138.1"/>
    <property type="molecule type" value="Genomic_DNA"/>
</dbReference>
<evidence type="ECO:0000313" key="8">
    <source>
        <dbReference type="Proteomes" id="UP001190700"/>
    </source>
</evidence>
<dbReference type="InterPro" id="IPR002820">
    <property type="entry name" value="Mopterin_CF_biosynth-C_dom"/>
</dbReference>
<evidence type="ECO:0000256" key="2">
    <source>
        <dbReference type="ARBA" id="ARBA00005046"/>
    </source>
</evidence>
<keyword evidence="5" id="KW-0456">Lyase</keyword>
<evidence type="ECO:0000256" key="4">
    <source>
        <dbReference type="ARBA" id="ARBA00023150"/>
    </source>
</evidence>
<feature type="domain" description="Molybdopterin cofactor biosynthesis C (MoaC)" evidence="6">
    <location>
        <begin position="115"/>
        <end position="250"/>
    </location>
</feature>
<name>A0AAE0F459_9CHLO</name>
<evidence type="ECO:0000256" key="5">
    <source>
        <dbReference type="ARBA" id="ARBA00023239"/>
    </source>
</evidence>
<dbReference type="InterPro" id="IPR050105">
    <property type="entry name" value="MoCo_biosynth_MoaA/MoaC"/>
</dbReference>
<dbReference type="AlphaFoldDB" id="A0AAE0F459"/>
<dbReference type="SUPFAM" id="SSF55040">
    <property type="entry name" value="Molybdenum cofactor biosynthesis protein C, MoaC"/>
    <property type="match status" value="1"/>
</dbReference>
<evidence type="ECO:0000256" key="1">
    <source>
        <dbReference type="ARBA" id="ARBA00001637"/>
    </source>
</evidence>
<keyword evidence="4" id="KW-0501">Molybdenum cofactor biosynthesis</keyword>
<dbReference type="GO" id="GO:0061799">
    <property type="term" value="F:cyclic pyranopterin monophosphate synthase activity"/>
    <property type="evidence" value="ECO:0007669"/>
    <property type="project" value="UniProtKB-EC"/>
</dbReference>
<reference evidence="7 8" key="1">
    <citation type="journal article" date="2015" name="Genome Biol. Evol.">
        <title>Comparative Genomics of a Bacterivorous Green Alga Reveals Evolutionary Causalities and Consequences of Phago-Mixotrophic Mode of Nutrition.</title>
        <authorList>
            <person name="Burns J.A."/>
            <person name="Paasch A."/>
            <person name="Narechania A."/>
            <person name="Kim E."/>
        </authorList>
    </citation>
    <scope>NUCLEOTIDE SEQUENCE [LARGE SCALE GENOMIC DNA]</scope>
    <source>
        <strain evidence="7 8">PLY_AMNH</strain>
    </source>
</reference>
<dbReference type="GO" id="GO:0006777">
    <property type="term" value="P:Mo-molybdopterin cofactor biosynthetic process"/>
    <property type="evidence" value="ECO:0007669"/>
    <property type="project" value="UniProtKB-KW"/>
</dbReference>
<accession>A0AAE0F459</accession>
<dbReference type="Pfam" id="PF01967">
    <property type="entry name" value="MoaC"/>
    <property type="match status" value="1"/>
</dbReference>
<dbReference type="NCBIfam" id="NF006870">
    <property type="entry name" value="PRK09364.1"/>
    <property type="match status" value="1"/>
</dbReference>
<keyword evidence="8" id="KW-1185">Reference proteome</keyword>
<evidence type="ECO:0000256" key="3">
    <source>
        <dbReference type="ARBA" id="ARBA00012575"/>
    </source>
</evidence>
<dbReference type="Gene3D" id="3.30.70.640">
    <property type="entry name" value="Molybdopterin cofactor biosynthesis C (MoaC) domain"/>
    <property type="match status" value="1"/>
</dbReference>
<dbReference type="Proteomes" id="UP001190700">
    <property type="component" value="Unassembled WGS sequence"/>
</dbReference>
<dbReference type="PANTHER" id="PTHR22960">
    <property type="entry name" value="MOLYBDOPTERIN COFACTOR SYNTHESIS PROTEIN A"/>
    <property type="match status" value="1"/>
</dbReference>
<sequence>MLTSLRGVRAVFQQRSIAPTTILKHAAYGFRMASKTPGESVDELNEEMSHFFGAASDPEFSPFSESNGGVQAQDVALPSVASRTSESSQLPDVNPTPLTFTPILSHVDSKGHASMVNVAQKLDTERVAIASARVLLGAEAFQQVVSNQIKKGDVLAVARIAGVQAAKHTPLLIPLCHNILIRGVYVDLTLDAAHYAVDVRARVVTVGPTGVEMEALTAASTAALTIYDMCKAVSKGIRITQIQLEHKSGGKSGNFDREPSPTGE</sequence>
<gene>
    <name evidence="7" type="ORF">CYMTET_39514</name>
</gene>
<dbReference type="InterPro" id="IPR023045">
    <property type="entry name" value="MoaC"/>
</dbReference>
<comment type="catalytic activity">
    <reaction evidence="1">
        <text>(8S)-3',8-cyclo-7,8-dihydroguanosine 5'-triphosphate = cyclic pyranopterin phosphate + diphosphate</text>
        <dbReference type="Rhea" id="RHEA:49580"/>
        <dbReference type="ChEBI" id="CHEBI:33019"/>
        <dbReference type="ChEBI" id="CHEBI:59648"/>
        <dbReference type="ChEBI" id="CHEBI:131766"/>
        <dbReference type="EC" id="4.6.1.17"/>
    </reaction>
</comment>
<proteinExistence type="inferred from homology"/>